<keyword evidence="3" id="KW-1185">Reference proteome</keyword>
<protein>
    <submittedName>
        <fullName evidence="2">Uncharacterized protein</fullName>
    </submittedName>
</protein>
<dbReference type="EMBL" id="BAABJM010000007">
    <property type="protein sequence ID" value="GAA5066553.1"/>
    <property type="molecule type" value="Genomic_DNA"/>
</dbReference>
<name>A0ABP9KV87_9NOCA</name>
<evidence type="ECO:0000313" key="2">
    <source>
        <dbReference type="EMBL" id="GAA5066553.1"/>
    </source>
</evidence>
<accession>A0ABP9KV87</accession>
<proteinExistence type="predicted"/>
<organism evidence="2 3">
    <name type="scientific">Nocardia callitridis</name>
    <dbReference type="NCBI Taxonomy" id="648753"/>
    <lineage>
        <taxon>Bacteria</taxon>
        <taxon>Bacillati</taxon>
        <taxon>Actinomycetota</taxon>
        <taxon>Actinomycetes</taxon>
        <taxon>Mycobacteriales</taxon>
        <taxon>Nocardiaceae</taxon>
        <taxon>Nocardia</taxon>
    </lineage>
</organism>
<evidence type="ECO:0000256" key="1">
    <source>
        <dbReference type="SAM" id="MobiDB-lite"/>
    </source>
</evidence>
<sequence length="64" mass="7516">MFHLQHSLGAQREYRRRSGQRNPYAEFGECHRADAGTDWQPGILDLDQIEENARIEQPDRVPPR</sequence>
<gene>
    <name evidence="2" type="ORF">GCM10023318_54860</name>
</gene>
<dbReference type="Proteomes" id="UP001500603">
    <property type="component" value="Unassembled WGS sequence"/>
</dbReference>
<feature type="region of interest" description="Disordered" evidence="1">
    <location>
        <begin position="1"/>
        <end position="22"/>
    </location>
</feature>
<reference evidence="3" key="1">
    <citation type="journal article" date="2019" name="Int. J. Syst. Evol. Microbiol.">
        <title>The Global Catalogue of Microorganisms (GCM) 10K type strain sequencing project: providing services to taxonomists for standard genome sequencing and annotation.</title>
        <authorList>
            <consortium name="The Broad Institute Genomics Platform"/>
            <consortium name="The Broad Institute Genome Sequencing Center for Infectious Disease"/>
            <person name="Wu L."/>
            <person name="Ma J."/>
        </authorList>
    </citation>
    <scope>NUCLEOTIDE SEQUENCE [LARGE SCALE GENOMIC DNA]</scope>
    <source>
        <strain evidence="3">JCM 18298</strain>
    </source>
</reference>
<comment type="caution">
    <text evidence="2">The sequence shown here is derived from an EMBL/GenBank/DDBJ whole genome shotgun (WGS) entry which is preliminary data.</text>
</comment>
<evidence type="ECO:0000313" key="3">
    <source>
        <dbReference type="Proteomes" id="UP001500603"/>
    </source>
</evidence>